<evidence type="ECO:0000313" key="11">
    <source>
        <dbReference type="Proteomes" id="UP000641646"/>
    </source>
</evidence>
<evidence type="ECO:0000256" key="1">
    <source>
        <dbReference type="ARBA" id="ARBA00004141"/>
    </source>
</evidence>
<evidence type="ECO:0000256" key="5">
    <source>
        <dbReference type="ARBA" id="ARBA00022679"/>
    </source>
</evidence>
<evidence type="ECO:0000256" key="8">
    <source>
        <dbReference type="ARBA" id="ARBA00023136"/>
    </source>
</evidence>
<dbReference type="GO" id="GO:0006679">
    <property type="term" value="P:glucosylceramide biosynthetic process"/>
    <property type="evidence" value="ECO:0007669"/>
    <property type="project" value="TreeGrafter"/>
</dbReference>
<dbReference type="Proteomes" id="UP000641646">
    <property type="component" value="Unassembled WGS sequence"/>
</dbReference>
<proteinExistence type="predicted"/>
<sequence>MIIAVELIFLFLIAISLIFYAVCAFCTIRFFYDGKGETAADLPAVSILIPVCGVDEGATENWTSFCTQDYEEYEVLFGVMSPSDPAIPVLKEVVAKFPDRAKLFYGLEARGINHQISNLWHLLEKANNEIVIFADSDIRVTPDYLRHVTSPLADPAIGVVTCGYCDRAPKFLGAALASLGRCTDFIPSVLVARSLDGGLKFSLGPTIATRKSVLEKFGGLQKVVNRIGSDYHIGKMATEVGYRVELSKYILDNDCGRETVKQVFLRELRWARTIRINRGPDYYGMGLSYGTIYCIALLLLSGFQSWAIIVSIVTFAFRFVQALTAIYSMGRPQLLWWLWALPIRDLMNFVIWVGGAFGQSVYWRGRRLRIQSGGILTD</sequence>
<keyword evidence="8 9" id="KW-0472">Membrane</keyword>
<dbReference type="PANTHER" id="PTHR12726">
    <property type="entry name" value="CERAMIDE GLUCOSYLTRANSFERASE"/>
    <property type="match status" value="1"/>
</dbReference>
<evidence type="ECO:0000256" key="7">
    <source>
        <dbReference type="ARBA" id="ARBA00022989"/>
    </source>
</evidence>
<dbReference type="RefSeq" id="WP_190469051.1">
    <property type="nucleotide sequence ID" value="NZ_JACJPW010000066.1"/>
</dbReference>
<evidence type="ECO:0000256" key="9">
    <source>
        <dbReference type="SAM" id="Phobius"/>
    </source>
</evidence>
<reference evidence="10" key="2">
    <citation type="submission" date="2020-08" db="EMBL/GenBank/DDBJ databases">
        <authorList>
            <person name="Chen M."/>
            <person name="Teng W."/>
            <person name="Zhao L."/>
            <person name="Hu C."/>
            <person name="Zhou Y."/>
            <person name="Han B."/>
            <person name="Song L."/>
            <person name="Shu W."/>
        </authorList>
    </citation>
    <scope>NUCLEOTIDE SEQUENCE</scope>
    <source>
        <strain evidence="10">FACHB-1375</strain>
    </source>
</reference>
<dbReference type="GO" id="GO:0008120">
    <property type="term" value="F:ceramide glucosyltransferase activity"/>
    <property type="evidence" value="ECO:0007669"/>
    <property type="project" value="TreeGrafter"/>
</dbReference>
<evidence type="ECO:0000256" key="4">
    <source>
        <dbReference type="ARBA" id="ARBA00022676"/>
    </source>
</evidence>
<reference evidence="10" key="1">
    <citation type="journal article" date="2015" name="ISME J.">
        <title>Draft Genome Sequence of Streptomyces incarnatus NRRL8089, which Produces the Nucleoside Antibiotic Sinefungin.</title>
        <authorList>
            <person name="Oshima K."/>
            <person name="Hattori M."/>
            <person name="Shimizu H."/>
            <person name="Fukuda K."/>
            <person name="Nemoto M."/>
            <person name="Inagaki K."/>
            <person name="Tamura T."/>
        </authorList>
    </citation>
    <scope>NUCLEOTIDE SEQUENCE</scope>
    <source>
        <strain evidence="10">FACHB-1375</strain>
    </source>
</reference>
<dbReference type="EMBL" id="JACJPW010000066">
    <property type="protein sequence ID" value="MBD2183850.1"/>
    <property type="molecule type" value="Genomic_DNA"/>
</dbReference>
<keyword evidence="5" id="KW-0808">Transferase</keyword>
<dbReference type="Pfam" id="PF13506">
    <property type="entry name" value="Glyco_transf_21"/>
    <property type="match status" value="1"/>
</dbReference>
<organism evidence="10 11">
    <name type="scientific">Aerosakkonema funiforme FACHB-1375</name>
    <dbReference type="NCBI Taxonomy" id="2949571"/>
    <lineage>
        <taxon>Bacteria</taxon>
        <taxon>Bacillati</taxon>
        <taxon>Cyanobacteriota</taxon>
        <taxon>Cyanophyceae</taxon>
        <taxon>Oscillatoriophycideae</taxon>
        <taxon>Aerosakkonematales</taxon>
        <taxon>Aerosakkonemataceae</taxon>
        <taxon>Aerosakkonema</taxon>
    </lineage>
</organism>
<feature type="transmembrane region" description="Helical" evidence="9">
    <location>
        <begin position="307"/>
        <end position="326"/>
    </location>
</feature>
<dbReference type="PANTHER" id="PTHR12726:SF0">
    <property type="entry name" value="CERAMIDE GLUCOSYLTRANSFERASE"/>
    <property type="match status" value="1"/>
</dbReference>
<evidence type="ECO:0000256" key="2">
    <source>
        <dbReference type="ARBA" id="ARBA00004760"/>
    </source>
</evidence>
<comment type="pathway">
    <text evidence="3">Sphingolipid metabolism.</text>
</comment>
<evidence type="ECO:0000256" key="3">
    <source>
        <dbReference type="ARBA" id="ARBA00004991"/>
    </source>
</evidence>
<dbReference type="AlphaFoldDB" id="A0A926VH91"/>
<keyword evidence="11" id="KW-1185">Reference proteome</keyword>
<evidence type="ECO:0000313" key="10">
    <source>
        <dbReference type="EMBL" id="MBD2183850.1"/>
    </source>
</evidence>
<dbReference type="GO" id="GO:0016020">
    <property type="term" value="C:membrane"/>
    <property type="evidence" value="ECO:0007669"/>
    <property type="project" value="UniProtKB-SubCell"/>
</dbReference>
<keyword evidence="4" id="KW-0328">Glycosyltransferase</keyword>
<dbReference type="InterPro" id="IPR029044">
    <property type="entry name" value="Nucleotide-diphossugar_trans"/>
</dbReference>
<accession>A0A926VH91</accession>
<dbReference type="CDD" id="cd02520">
    <property type="entry name" value="Glucosylceramide_synthase"/>
    <property type="match status" value="1"/>
</dbReference>
<gene>
    <name evidence="10" type="ORF">H6G03_22750</name>
</gene>
<comment type="subcellular location">
    <subcellularLocation>
        <location evidence="1">Membrane</location>
        <topology evidence="1">Multi-pass membrane protein</topology>
    </subcellularLocation>
</comment>
<dbReference type="SUPFAM" id="SSF53448">
    <property type="entry name" value="Nucleotide-diphospho-sugar transferases"/>
    <property type="match status" value="1"/>
</dbReference>
<name>A0A926VH91_9CYAN</name>
<dbReference type="Gene3D" id="3.90.550.10">
    <property type="entry name" value="Spore Coat Polysaccharide Biosynthesis Protein SpsA, Chain A"/>
    <property type="match status" value="1"/>
</dbReference>
<comment type="caution">
    <text evidence="10">The sequence shown here is derived from an EMBL/GenBank/DDBJ whole genome shotgun (WGS) entry which is preliminary data.</text>
</comment>
<comment type="pathway">
    <text evidence="2">Lipid metabolism; sphingolipid metabolism.</text>
</comment>
<protein>
    <submittedName>
        <fullName evidence="10">Glycosyltransferase</fullName>
    </submittedName>
</protein>
<feature type="transmembrane region" description="Helical" evidence="9">
    <location>
        <begin position="7"/>
        <end position="32"/>
    </location>
</feature>
<dbReference type="InterPro" id="IPR025993">
    <property type="entry name" value="Ceramide_glucosylTrfase"/>
</dbReference>
<keyword evidence="6 9" id="KW-0812">Transmembrane</keyword>
<keyword evidence="7 9" id="KW-1133">Transmembrane helix</keyword>
<feature type="transmembrane region" description="Helical" evidence="9">
    <location>
        <begin position="282"/>
        <end position="300"/>
    </location>
</feature>
<evidence type="ECO:0000256" key="6">
    <source>
        <dbReference type="ARBA" id="ARBA00022692"/>
    </source>
</evidence>